<dbReference type="EMBL" id="BARW01034329">
    <property type="protein sequence ID" value="GAJ05202.1"/>
    <property type="molecule type" value="Genomic_DNA"/>
</dbReference>
<proteinExistence type="predicted"/>
<name>X1UNM0_9ZZZZ</name>
<organism evidence="1">
    <name type="scientific">marine sediment metagenome</name>
    <dbReference type="NCBI Taxonomy" id="412755"/>
    <lineage>
        <taxon>unclassified sequences</taxon>
        <taxon>metagenomes</taxon>
        <taxon>ecological metagenomes</taxon>
    </lineage>
</organism>
<accession>X1UNM0</accession>
<comment type="caution">
    <text evidence="1">The sequence shown here is derived from an EMBL/GenBank/DDBJ whole genome shotgun (WGS) entry which is preliminary data.</text>
</comment>
<protein>
    <submittedName>
        <fullName evidence="1">Uncharacterized protein</fullName>
    </submittedName>
</protein>
<feature type="non-terminal residue" evidence="1">
    <location>
        <position position="35"/>
    </location>
</feature>
<sequence>MNFLGKVLHIDLNRKKTWVEEIEKEAWMKFPPSRG</sequence>
<dbReference type="AlphaFoldDB" id="X1UNM0"/>
<reference evidence="1" key="1">
    <citation type="journal article" date="2014" name="Front. Microbiol.">
        <title>High frequency of phylogenetically diverse reductive dehalogenase-homologous genes in deep subseafloor sedimentary metagenomes.</title>
        <authorList>
            <person name="Kawai M."/>
            <person name="Futagami T."/>
            <person name="Toyoda A."/>
            <person name="Takaki Y."/>
            <person name="Nishi S."/>
            <person name="Hori S."/>
            <person name="Arai W."/>
            <person name="Tsubouchi T."/>
            <person name="Morono Y."/>
            <person name="Uchiyama I."/>
            <person name="Ito T."/>
            <person name="Fujiyama A."/>
            <person name="Inagaki F."/>
            <person name="Takami H."/>
        </authorList>
    </citation>
    <scope>NUCLEOTIDE SEQUENCE</scope>
    <source>
        <strain evidence="1">Expedition CK06-06</strain>
    </source>
</reference>
<gene>
    <name evidence="1" type="ORF">S12H4_53828</name>
</gene>
<evidence type="ECO:0000313" key="1">
    <source>
        <dbReference type="EMBL" id="GAJ05202.1"/>
    </source>
</evidence>